<evidence type="ECO:0000256" key="1">
    <source>
        <dbReference type="SAM" id="MobiDB-lite"/>
    </source>
</evidence>
<gene>
    <name evidence="2" type="ORF">K443DRAFT_680704</name>
</gene>
<organism evidence="2 3">
    <name type="scientific">Laccaria amethystina LaAM-08-1</name>
    <dbReference type="NCBI Taxonomy" id="1095629"/>
    <lineage>
        <taxon>Eukaryota</taxon>
        <taxon>Fungi</taxon>
        <taxon>Dikarya</taxon>
        <taxon>Basidiomycota</taxon>
        <taxon>Agaricomycotina</taxon>
        <taxon>Agaricomycetes</taxon>
        <taxon>Agaricomycetidae</taxon>
        <taxon>Agaricales</taxon>
        <taxon>Agaricineae</taxon>
        <taxon>Hydnangiaceae</taxon>
        <taxon>Laccaria</taxon>
    </lineage>
</organism>
<dbReference type="Proteomes" id="UP000054477">
    <property type="component" value="Unassembled WGS sequence"/>
</dbReference>
<dbReference type="HOGENOM" id="CLU_774024_0_0_1"/>
<feature type="region of interest" description="Disordered" evidence="1">
    <location>
        <begin position="1"/>
        <end position="34"/>
    </location>
</feature>
<keyword evidence="3" id="KW-1185">Reference proteome</keyword>
<evidence type="ECO:0000313" key="3">
    <source>
        <dbReference type="Proteomes" id="UP000054477"/>
    </source>
</evidence>
<accession>A0A0C9XAR7</accession>
<dbReference type="EMBL" id="KN838667">
    <property type="protein sequence ID" value="KIJ98518.1"/>
    <property type="molecule type" value="Genomic_DNA"/>
</dbReference>
<dbReference type="AlphaFoldDB" id="A0A0C9XAR7"/>
<evidence type="ECO:0000313" key="2">
    <source>
        <dbReference type="EMBL" id="KIJ98518.1"/>
    </source>
</evidence>
<proteinExistence type="predicted"/>
<reference evidence="3" key="2">
    <citation type="submission" date="2015-01" db="EMBL/GenBank/DDBJ databases">
        <title>Evolutionary Origins and Diversification of the Mycorrhizal Mutualists.</title>
        <authorList>
            <consortium name="DOE Joint Genome Institute"/>
            <consortium name="Mycorrhizal Genomics Consortium"/>
            <person name="Kohler A."/>
            <person name="Kuo A."/>
            <person name="Nagy L.G."/>
            <person name="Floudas D."/>
            <person name="Copeland A."/>
            <person name="Barry K.W."/>
            <person name="Cichocki N."/>
            <person name="Veneault-Fourrey C."/>
            <person name="LaButti K."/>
            <person name="Lindquist E.A."/>
            <person name="Lipzen A."/>
            <person name="Lundell T."/>
            <person name="Morin E."/>
            <person name="Murat C."/>
            <person name="Riley R."/>
            <person name="Ohm R."/>
            <person name="Sun H."/>
            <person name="Tunlid A."/>
            <person name="Henrissat B."/>
            <person name="Grigoriev I.V."/>
            <person name="Hibbett D.S."/>
            <person name="Martin F."/>
        </authorList>
    </citation>
    <scope>NUCLEOTIDE SEQUENCE [LARGE SCALE GENOMIC DNA]</scope>
    <source>
        <strain evidence="3">LaAM-08-1</strain>
    </source>
</reference>
<protein>
    <submittedName>
        <fullName evidence="2">Unplaced genomic scaffold K443scaffold_132, whole genome shotgun sequence</fullName>
    </submittedName>
</protein>
<sequence length="358" mass="39240">MSEPEGSLRTRGPNNNNMKGKNQYKDRPPPDDPQVAELLKKYHREGITDRKVLSQLFASEHGLTLSESTIVRRKKKLGLRASRLTTLELSCDVKRQLVLDQMAKDPKGLIGPRTVKQGIFKDTGVQLTRDWIIEEMRKIDPVGYAARGSKHVKARREQRLAEVGIPSSLSSGLTRELVLSSDLSEPQTMIPADMPTISSDRHPESPRGPSLINDIHSLDAVSSANPVTPEPLPLHLIDEDEDSDPDTGGYPGHSDQTIPNQITRQAHANLSSAPALRSGSLLPSSVHPPSASLTALLNVLETATPNIFGLTQQLSQVDASNGEFRDPKAYETIMRCLEAAALLERQLSRLASGLQSQR</sequence>
<dbReference type="OrthoDB" id="5392716at2759"/>
<name>A0A0C9XAR7_9AGAR</name>
<reference evidence="2 3" key="1">
    <citation type="submission" date="2014-04" db="EMBL/GenBank/DDBJ databases">
        <authorList>
            <consortium name="DOE Joint Genome Institute"/>
            <person name="Kuo A."/>
            <person name="Kohler A."/>
            <person name="Nagy L.G."/>
            <person name="Floudas D."/>
            <person name="Copeland A."/>
            <person name="Barry K.W."/>
            <person name="Cichocki N."/>
            <person name="Veneault-Fourrey C."/>
            <person name="LaButti K."/>
            <person name="Lindquist E.A."/>
            <person name="Lipzen A."/>
            <person name="Lundell T."/>
            <person name="Morin E."/>
            <person name="Murat C."/>
            <person name="Sun H."/>
            <person name="Tunlid A."/>
            <person name="Henrissat B."/>
            <person name="Grigoriev I.V."/>
            <person name="Hibbett D.S."/>
            <person name="Martin F."/>
            <person name="Nordberg H.P."/>
            <person name="Cantor M.N."/>
            <person name="Hua S.X."/>
        </authorList>
    </citation>
    <scope>NUCLEOTIDE SEQUENCE [LARGE SCALE GENOMIC DNA]</scope>
    <source>
        <strain evidence="2 3">LaAM-08-1</strain>
    </source>
</reference>
<feature type="region of interest" description="Disordered" evidence="1">
    <location>
        <begin position="182"/>
        <end position="258"/>
    </location>
</feature>
<dbReference type="STRING" id="1095629.A0A0C9XAR7"/>